<dbReference type="EMBL" id="JACNMF010000003">
    <property type="protein sequence ID" value="MBC3758813.1"/>
    <property type="molecule type" value="Genomic_DNA"/>
</dbReference>
<dbReference type="SUPFAM" id="SSF48726">
    <property type="entry name" value="Immunoglobulin"/>
    <property type="match status" value="2"/>
</dbReference>
<dbReference type="InterPro" id="IPR001611">
    <property type="entry name" value="Leu-rich_rpt"/>
</dbReference>
<dbReference type="CDD" id="cd00096">
    <property type="entry name" value="Ig"/>
    <property type="match status" value="1"/>
</dbReference>
<dbReference type="GO" id="GO:0016020">
    <property type="term" value="C:membrane"/>
    <property type="evidence" value="ECO:0007669"/>
    <property type="project" value="UniProtKB-SubCell"/>
</dbReference>
<proteinExistence type="predicted"/>
<evidence type="ECO:0000259" key="8">
    <source>
        <dbReference type="PROSITE" id="PS50835"/>
    </source>
</evidence>
<gene>
    <name evidence="9" type="ORF">H7U19_10390</name>
</gene>
<feature type="domain" description="Ig-like" evidence="8">
    <location>
        <begin position="538"/>
        <end position="628"/>
    </location>
</feature>
<feature type="signal peptide" evidence="7">
    <location>
        <begin position="1"/>
        <end position="20"/>
    </location>
</feature>
<dbReference type="InterPro" id="IPR051848">
    <property type="entry name" value="PGIP"/>
</dbReference>
<evidence type="ECO:0000313" key="10">
    <source>
        <dbReference type="Proteomes" id="UP000656244"/>
    </source>
</evidence>
<dbReference type="InterPro" id="IPR003599">
    <property type="entry name" value="Ig_sub"/>
</dbReference>
<dbReference type="NCBIfam" id="TIGR04183">
    <property type="entry name" value="Por_Secre_tail"/>
    <property type="match status" value="1"/>
</dbReference>
<comment type="caution">
    <text evidence="9">The sequence shown here is derived from an EMBL/GenBank/DDBJ whole genome shotgun (WGS) entry which is preliminary data.</text>
</comment>
<dbReference type="PANTHER" id="PTHR48059:SF30">
    <property type="entry name" value="OS06G0587000 PROTEIN"/>
    <property type="match status" value="1"/>
</dbReference>
<dbReference type="Gene3D" id="3.80.10.10">
    <property type="entry name" value="Ribonuclease Inhibitor"/>
    <property type="match status" value="2"/>
</dbReference>
<dbReference type="RefSeq" id="WP_186562057.1">
    <property type="nucleotide sequence ID" value="NZ_JACNMF010000003.1"/>
</dbReference>
<evidence type="ECO:0000256" key="2">
    <source>
        <dbReference type="ARBA" id="ARBA00004370"/>
    </source>
</evidence>
<evidence type="ECO:0000256" key="7">
    <source>
        <dbReference type="SAM" id="SignalP"/>
    </source>
</evidence>
<dbReference type="InterPro" id="IPR026444">
    <property type="entry name" value="Secre_tail"/>
</dbReference>
<dbReference type="GO" id="GO:0030313">
    <property type="term" value="C:cell envelope"/>
    <property type="evidence" value="ECO:0007669"/>
    <property type="project" value="UniProtKB-SubCell"/>
</dbReference>
<evidence type="ECO:0000256" key="6">
    <source>
        <dbReference type="ARBA" id="ARBA00023157"/>
    </source>
</evidence>
<dbReference type="InterPro" id="IPR007110">
    <property type="entry name" value="Ig-like_dom"/>
</dbReference>
<keyword evidence="5" id="KW-0472">Membrane</keyword>
<evidence type="ECO:0000256" key="5">
    <source>
        <dbReference type="ARBA" id="ARBA00023136"/>
    </source>
</evidence>
<keyword evidence="10" id="KW-1185">Reference proteome</keyword>
<dbReference type="Proteomes" id="UP000656244">
    <property type="component" value="Unassembled WGS sequence"/>
</dbReference>
<reference evidence="9" key="1">
    <citation type="submission" date="2020-08" db="EMBL/GenBank/DDBJ databases">
        <title>Hyunsoonleella sp. strain SJ7 genome sequencing and assembly.</title>
        <authorList>
            <person name="Kim I."/>
        </authorList>
    </citation>
    <scope>NUCLEOTIDE SEQUENCE</scope>
    <source>
        <strain evidence="9">SJ7</strain>
    </source>
</reference>
<feature type="chain" id="PRO_5037826627" evidence="7">
    <location>
        <begin position="21"/>
        <end position="719"/>
    </location>
</feature>
<dbReference type="InterPro" id="IPR032675">
    <property type="entry name" value="LRR_dom_sf"/>
</dbReference>
<keyword evidence="3 7" id="KW-0732">Signal</keyword>
<dbReference type="FunFam" id="3.80.10.10:FF:000400">
    <property type="entry name" value="Nuclear pore complex protein NUP107"/>
    <property type="match status" value="1"/>
</dbReference>
<evidence type="ECO:0000256" key="4">
    <source>
        <dbReference type="ARBA" id="ARBA00022737"/>
    </source>
</evidence>
<evidence type="ECO:0000256" key="1">
    <source>
        <dbReference type="ARBA" id="ARBA00004196"/>
    </source>
</evidence>
<evidence type="ECO:0000256" key="3">
    <source>
        <dbReference type="ARBA" id="ARBA00022729"/>
    </source>
</evidence>
<evidence type="ECO:0000313" key="9">
    <source>
        <dbReference type="EMBL" id="MBC3758813.1"/>
    </source>
</evidence>
<keyword evidence="4" id="KW-0677">Repeat</keyword>
<dbReference type="Pfam" id="PF18962">
    <property type="entry name" value="Por_Secre_tail"/>
    <property type="match status" value="1"/>
</dbReference>
<comment type="subcellular location">
    <subcellularLocation>
        <location evidence="1">Cell envelope</location>
    </subcellularLocation>
    <subcellularLocation>
        <location evidence="2">Membrane</location>
    </subcellularLocation>
</comment>
<protein>
    <submittedName>
        <fullName evidence="9">T9SS type A sorting domain-containing protein</fullName>
    </submittedName>
</protein>
<dbReference type="PROSITE" id="PS50835">
    <property type="entry name" value="IG_LIKE"/>
    <property type="match status" value="1"/>
</dbReference>
<dbReference type="Pfam" id="PF13895">
    <property type="entry name" value="Ig_2"/>
    <property type="match status" value="1"/>
</dbReference>
<dbReference type="AlphaFoldDB" id="A0A923KLG3"/>
<dbReference type="PANTHER" id="PTHR48059">
    <property type="entry name" value="POLYGALACTURONASE INHIBITOR 1"/>
    <property type="match status" value="1"/>
</dbReference>
<name>A0A923KLG3_9FLAO</name>
<dbReference type="Pfam" id="PF00560">
    <property type="entry name" value="LRR_1"/>
    <property type="match status" value="4"/>
</dbReference>
<organism evidence="9 10">
    <name type="scientific">Hyunsoonleella aquatilis</name>
    <dbReference type="NCBI Taxonomy" id="2762758"/>
    <lineage>
        <taxon>Bacteria</taxon>
        <taxon>Pseudomonadati</taxon>
        <taxon>Bacteroidota</taxon>
        <taxon>Flavobacteriia</taxon>
        <taxon>Flavobacteriales</taxon>
        <taxon>Flavobacteriaceae</taxon>
    </lineage>
</organism>
<dbReference type="SMART" id="SM00409">
    <property type="entry name" value="IG"/>
    <property type="match status" value="1"/>
</dbReference>
<keyword evidence="6" id="KW-1015">Disulfide bond</keyword>
<dbReference type="Gene3D" id="2.60.40.10">
    <property type="entry name" value="Immunoglobulins"/>
    <property type="match status" value="1"/>
</dbReference>
<sequence>MKRLLLLPSLIFFLNSSLNAQVPQIERDALVAFYNATFGANWTNNTNWNTSNPVSTWFGITVENNHVTQINLSNNNIWPNLPPEIGNLQELVTLNIPDEVSFFSSTSTIPDEIGNLSKLEYLDLRSWGLSGEIPKELGNLSNLLWLDLRFNSFSGSIPQELTNLASLNVLVLSGNQFSGPIPNFTTLLLLNYFWIDNNNFQFGDLEPNFSTYTGTSGLDFVYSPQNNIGERYDEAVAVGSSRTFNTNVSGSQNTYDWYRINADGSDGGYIGSGMSINVTVNTVDDFKWFYYYDATSSLIPGLTLRSEFFKLGNLPSNHPDYDALLAVYNALSGINWDTTKPIYSWSPNNDLTFDPVSDRVTELRITGNNPITGVIPPEIGDLTELTSLDFFLEDLSGDIPIELWNLAKLKTLFLGAQESNLLRLPNGIPPQIANLQDLEWLNLTQIPLTQPLQPELFNLPNLQRLRIVGCGLTGTIPKELASISDVLAADNEFEGTIPQEFIDATGNQTLSITGNYFDFNDLEPMVLNHSYQNFFYNPQRTKDVEQDLEFLPGNDITFTIDDTRHNKFKNSKGAGDVYQWFKDNVAINGANASSYTITNAQASDSGVYYCQITNTLVPDLVINRANITLLVDASLSIDENDKVRFAVYPNPSLNFINVRLNNIDKEAVVTMFDINGRKIQEHPLKTENTILDISSLNSGIYLLQLKTTEGILTKRIIKQ</sequence>
<accession>A0A923KLG3</accession>
<dbReference type="InterPro" id="IPR036179">
    <property type="entry name" value="Ig-like_dom_sf"/>
</dbReference>
<dbReference type="InterPro" id="IPR013783">
    <property type="entry name" value="Ig-like_fold"/>
</dbReference>
<dbReference type="SUPFAM" id="SSF52058">
    <property type="entry name" value="L domain-like"/>
    <property type="match status" value="2"/>
</dbReference>